<organism evidence="16">
    <name type="scientific">Oppiella nova</name>
    <dbReference type="NCBI Taxonomy" id="334625"/>
    <lineage>
        <taxon>Eukaryota</taxon>
        <taxon>Metazoa</taxon>
        <taxon>Ecdysozoa</taxon>
        <taxon>Arthropoda</taxon>
        <taxon>Chelicerata</taxon>
        <taxon>Arachnida</taxon>
        <taxon>Acari</taxon>
        <taxon>Acariformes</taxon>
        <taxon>Sarcoptiformes</taxon>
        <taxon>Oribatida</taxon>
        <taxon>Brachypylina</taxon>
        <taxon>Oppioidea</taxon>
        <taxon>Oppiidae</taxon>
        <taxon>Oppiella</taxon>
    </lineage>
</organism>
<evidence type="ECO:0000256" key="4">
    <source>
        <dbReference type="ARBA" id="ARBA00022679"/>
    </source>
</evidence>
<keyword evidence="9 14" id="KW-0560">Oxidoreductase</keyword>
<evidence type="ECO:0000256" key="5">
    <source>
        <dbReference type="ARBA" id="ARBA00022692"/>
    </source>
</evidence>
<dbReference type="EMBL" id="OC922351">
    <property type="protein sequence ID" value="CAD7654117.1"/>
    <property type="molecule type" value="Genomic_DNA"/>
</dbReference>
<dbReference type="GO" id="GO:0005506">
    <property type="term" value="F:iron ion binding"/>
    <property type="evidence" value="ECO:0007669"/>
    <property type="project" value="TreeGrafter"/>
</dbReference>
<keyword evidence="12 15" id="KW-0472">Membrane</keyword>
<dbReference type="GO" id="GO:0004768">
    <property type="term" value="F:stearoyl-CoA 9-desaturase activity"/>
    <property type="evidence" value="ECO:0007669"/>
    <property type="project" value="TreeGrafter"/>
</dbReference>
<dbReference type="GO" id="GO:0009922">
    <property type="term" value="F:fatty acid elongase activity"/>
    <property type="evidence" value="ECO:0007669"/>
    <property type="project" value="InterPro"/>
</dbReference>
<keyword evidence="10" id="KW-0408">Iron</keyword>
<dbReference type="AlphaFoldDB" id="A0A7R9M6A7"/>
<feature type="transmembrane region" description="Helical" evidence="15">
    <location>
        <begin position="432"/>
        <end position="452"/>
    </location>
</feature>
<evidence type="ECO:0000313" key="17">
    <source>
        <dbReference type="Proteomes" id="UP000728032"/>
    </source>
</evidence>
<protein>
    <submittedName>
        <fullName evidence="16">Uncharacterized protein</fullName>
    </submittedName>
</protein>
<keyword evidence="7" id="KW-0276">Fatty acid metabolism</keyword>
<comment type="domain">
    <text evidence="14">The histidine box domains are involved in binding the catalytic metal ions.</text>
</comment>
<feature type="transmembrane region" description="Helical" evidence="15">
    <location>
        <begin position="236"/>
        <end position="256"/>
    </location>
</feature>
<keyword evidence="5 14" id="KW-0812">Transmembrane</keyword>
<evidence type="ECO:0000256" key="10">
    <source>
        <dbReference type="ARBA" id="ARBA00023004"/>
    </source>
</evidence>
<evidence type="ECO:0000256" key="7">
    <source>
        <dbReference type="ARBA" id="ARBA00022832"/>
    </source>
</evidence>
<evidence type="ECO:0000256" key="1">
    <source>
        <dbReference type="ARBA" id="ARBA00004141"/>
    </source>
</evidence>
<accession>A0A7R9M6A7</accession>
<feature type="non-terminal residue" evidence="16">
    <location>
        <position position="1"/>
    </location>
</feature>
<keyword evidence="11" id="KW-0443">Lipid metabolism</keyword>
<evidence type="ECO:0000256" key="8">
    <source>
        <dbReference type="ARBA" id="ARBA00022989"/>
    </source>
</evidence>
<evidence type="ECO:0000256" key="3">
    <source>
        <dbReference type="ARBA" id="ARBA00022516"/>
    </source>
</evidence>
<evidence type="ECO:0000256" key="11">
    <source>
        <dbReference type="ARBA" id="ARBA00023098"/>
    </source>
</evidence>
<reference evidence="16" key="1">
    <citation type="submission" date="2020-11" db="EMBL/GenBank/DDBJ databases">
        <authorList>
            <person name="Tran Van P."/>
        </authorList>
    </citation>
    <scope>NUCLEOTIDE SEQUENCE</scope>
</reference>
<dbReference type="PRINTS" id="PR00075">
    <property type="entry name" value="FACDDSATRASE"/>
</dbReference>
<feature type="transmembrane region" description="Helical" evidence="15">
    <location>
        <begin position="262"/>
        <end position="283"/>
    </location>
</feature>
<dbReference type="InterPro" id="IPR002076">
    <property type="entry name" value="ELO_fam"/>
</dbReference>
<dbReference type="PROSITE" id="PS00476">
    <property type="entry name" value="FATTY_ACID_DESATUR_1"/>
    <property type="match status" value="1"/>
</dbReference>
<evidence type="ECO:0000256" key="14">
    <source>
        <dbReference type="RuleBase" id="RU000581"/>
    </source>
</evidence>
<evidence type="ECO:0000256" key="6">
    <source>
        <dbReference type="ARBA" id="ARBA00022723"/>
    </source>
</evidence>
<feature type="transmembrane region" description="Helical" evidence="15">
    <location>
        <begin position="62"/>
        <end position="80"/>
    </location>
</feature>
<dbReference type="InterPro" id="IPR015876">
    <property type="entry name" value="Acyl-CoA_DS"/>
</dbReference>
<evidence type="ECO:0000256" key="13">
    <source>
        <dbReference type="ARBA" id="ARBA00023160"/>
    </source>
</evidence>
<proteinExistence type="inferred from homology"/>
<dbReference type="EMBL" id="CAJPVJ010007526">
    <property type="protein sequence ID" value="CAG2171304.1"/>
    <property type="molecule type" value="Genomic_DNA"/>
</dbReference>
<keyword evidence="3 14" id="KW-0444">Lipid biosynthesis</keyword>
<keyword evidence="8 15" id="KW-1133">Transmembrane helix</keyword>
<comment type="subcellular location">
    <subcellularLocation>
        <location evidence="1">Membrane</location>
        <topology evidence="1">Multi-pass membrane protein</topology>
    </subcellularLocation>
</comment>
<dbReference type="GO" id="GO:0006636">
    <property type="term" value="P:unsaturated fatty acid biosynthetic process"/>
    <property type="evidence" value="ECO:0007669"/>
    <property type="project" value="TreeGrafter"/>
</dbReference>
<evidence type="ECO:0000256" key="2">
    <source>
        <dbReference type="ARBA" id="ARBA00009295"/>
    </source>
</evidence>
<feature type="transmembrane region" description="Helical" evidence="15">
    <location>
        <begin position="165"/>
        <end position="185"/>
    </location>
</feature>
<comment type="similarity">
    <text evidence="2 14">Belongs to the fatty acid desaturase type 1 family.</text>
</comment>
<feature type="transmembrane region" description="Helical" evidence="15">
    <location>
        <begin position="464"/>
        <end position="485"/>
    </location>
</feature>
<keyword evidence="4" id="KW-0808">Transferase</keyword>
<gene>
    <name evidence="16" type="ORF">ONB1V03_LOCUS10767</name>
</gene>
<keyword evidence="17" id="KW-1185">Reference proteome</keyword>
<dbReference type="Proteomes" id="UP000728032">
    <property type="component" value="Unassembled WGS sequence"/>
</dbReference>
<dbReference type="PANTHER" id="PTHR11351">
    <property type="entry name" value="ACYL-COA DESATURASE"/>
    <property type="match status" value="1"/>
</dbReference>
<comment type="cofactor">
    <cofactor evidence="14">
        <name>Fe(2+)</name>
        <dbReference type="ChEBI" id="CHEBI:29033"/>
    </cofactor>
</comment>
<evidence type="ECO:0000256" key="9">
    <source>
        <dbReference type="ARBA" id="ARBA00023002"/>
    </source>
</evidence>
<feature type="transmembrane region" description="Helical" evidence="15">
    <location>
        <begin position="132"/>
        <end position="153"/>
    </location>
</feature>
<dbReference type="GO" id="GO:0005789">
    <property type="term" value="C:endoplasmic reticulum membrane"/>
    <property type="evidence" value="ECO:0007669"/>
    <property type="project" value="TreeGrafter"/>
</dbReference>
<dbReference type="CDD" id="cd03505">
    <property type="entry name" value="Delta9-FADS-like"/>
    <property type="match status" value="1"/>
</dbReference>
<keyword evidence="6" id="KW-0479">Metal-binding</keyword>
<evidence type="ECO:0000256" key="12">
    <source>
        <dbReference type="ARBA" id="ARBA00023136"/>
    </source>
</evidence>
<dbReference type="InterPro" id="IPR001522">
    <property type="entry name" value="FADS-1_CS"/>
</dbReference>
<dbReference type="PANTHER" id="PTHR11351:SF31">
    <property type="entry name" value="DESATURASE 1, ISOFORM A-RELATED"/>
    <property type="match status" value="1"/>
</dbReference>
<name>A0A7R9M6A7_9ACAR</name>
<feature type="transmembrane region" description="Helical" evidence="15">
    <location>
        <begin position="20"/>
        <end position="42"/>
    </location>
</feature>
<keyword evidence="13 14" id="KW-0275">Fatty acid biosynthesis</keyword>
<dbReference type="OrthoDB" id="7437350at2759"/>
<evidence type="ECO:0000256" key="15">
    <source>
        <dbReference type="SAM" id="Phobius"/>
    </source>
</evidence>
<dbReference type="Pfam" id="PF01151">
    <property type="entry name" value="ELO"/>
    <property type="match status" value="2"/>
</dbReference>
<evidence type="ECO:0000313" key="16">
    <source>
        <dbReference type="EMBL" id="CAD7654117.1"/>
    </source>
</evidence>
<sequence length="584" mass="68787">MLRSDDSNTISKSAVIFRCIDYILCLEKHLSFLMIMMTWLLFVTKLGPMFMKNRKPFVLREIIMVYNLILVLTNAYYIYASLKWLEFGRKSLDPKLPGYCTDGYIYYWIYEYWEQGIDTRTRGYFLVDMSPLTLCCILAMYIIHVKLLIPYLMKNRKPFDLKKIIIGYDVLLVAINAYFWFYSLAHITDMWDFKKELASHVGWLLCRKHPEVLEKGKTIDMSDLDRDPLIKFQRRFYIPLVALIWGAFPTYVPYYLWGESLWNSYFLCVMFRYALILNITWCVNSAAHLWGKKPYDKSINPVECVIRHVMFGEGFHNYHHTFPWDYSASELGAFDVFNPATMFIDFWAYFGQAYDLRKASDDVVKSRQKRSGDMNWKGSTKVFEIATCLATIGLMTQSTATETETGNNNNEIGFQNGTEIDAKPKPEYKLELVWRNIILMTIVHLSAIYGLYRGVFYAKPMTIYFMYLLGLLSSFGVQCGAHRLWCHRTYKAKLPLQILLAFMHILALENDIYEWSRDHRVHHKYSETDADPHNAKRGFFFAHVGWLLCRKHPEVLEKGKTIDMSDLDKDPLIKFQRRFYIPLV</sequence>